<feature type="chain" id="PRO_5015686733" description="Lipoprotein" evidence="1">
    <location>
        <begin position="20"/>
        <end position="113"/>
    </location>
</feature>
<sequence>MKRILIALGCLLIVGCATQPGPSSLTLFFSPEQISLTAEQQRKISDFLAQNPYQQLSAKVAPADLDNPFDALLQGQKRIQAVSTLSNSQNIPLHLEYVPTQTADTLILERQAP</sequence>
<proteinExistence type="predicted"/>
<evidence type="ECO:0000256" key="1">
    <source>
        <dbReference type="SAM" id="SignalP"/>
    </source>
</evidence>
<reference evidence="2 3" key="1">
    <citation type="submission" date="2018-03" db="EMBL/GenBank/DDBJ databases">
        <title>Whole genome sequencing of Histamine producing bacteria.</title>
        <authorList>
            <person name="Butler K."/>
        </authorList>
    </citation>
    <scope>NUCLEOTIDE SEQUENCE [LARGE SCALE GENOMIC DNA]</scope>
    <source>
        <strain evidence="2 3">DSM 19138</strain>
    </source>
</reference>
<dbReference type="Proteomes" id="UP000241346">
    <property type="component" value="Unassembled WGS sequence"/>
</dbReference>
<dbReference type="RefSeq" id="WP_107299075.1">
    <property type="nucleotide sequence ID" value="NZ_PYMB01000006.1"/>
</dbReference>
<evidence type="ECO:0000313" key="2">
    <source>
        <dbReference type="EMBL" id="PSW11957.1"/>
    </source>
</evidence>
<accession>A0A2T3ND46</accession>
<organism evidence="2 3">
    <name type="scientific">Photobacterium rosenbergii</name>
    <dbReference type="NCBI Taxonomy" id="294936"/>
    <lineage>
        <taxon>Bacteria</taxon>
        <taxon>Pseudomonadati</taxon>
        <taxon>Pseudomonadota</taxon>
        <taxon>Gammaproteobacteria</taxon>
        <taxon>Vibrionales</taxon>
        <taxon>Vibrionaceae</taxon>
        <taxon>Photobacterium</taxon>
    </lineage>
</organism>
<keyword evidence="1" id="KW-0732">Signal</keyword>
<protein>
    <recommendedName>
        <fullName evidence="4">Lipoprotein</fullName>
    </recommendedName>
</protein>
<evidence type="ECO:0008006" key="4">
    <source>
        <dbReference type="Google" id="ProtNLM"/>
    </source>
</evidence>
<feature type="signal peptide" evidence="1">
    <location>
        <begin position="1"/>
        <end position="19"/>
    </location>
</feature>
<evidence type="ECO:0000313" key="3">
    <source>
        <dbReference type="Proteomes" id="UP000241346"/>
    </source>
</evidence>
<dbReference type="PROSITE" id="PS51257">
    <property type="entry name" value="PROKAR_LIPOPROTEIN"/>
    <property type="match status" value="1"/>
</dbReference>
<dbReference type="AlphaFoldDB" id="A0A2T3ND46"/>
<gene>
    <name evidence="2" type="ORF">C9J01_15675</name>
</gene>
<comment type="caution">
    <text evidence="2">The sequence shown here is derived from an EMBL/GenBank/DDBJ whole genome shotgun (WGS) entry which is preliminary data.</text>
</comment>
<name>A0A2T3ND46_9GAMM</name>
<dbReference type="OrthoDB" id="5815849at2"/>
<dbReference type="EMBL" id="PYMB01000006">
    <property type="protein sequence ID" value="PSW11957.1"/>
    <property type="molecule type" value="Genomic_DNA"/>
</dbReference>